<dbReference type="Proteomes" id="UP000324800">
    <property type="component" value="Unassembled WGS sequence"/>
</dbReference>
<gene>
    <name evidence="1" type="ORF">EZS28_056195</name>
</gene>
<sequence length="13" mass="1476">MQTAMLIALKLDQ</sequence>
<evidence type="ECO:0000313" key="1">
    <source>
        <dbReference type="EMBL" id="KAA6311078.1"/>
    </source>
</evidence>
<dbReference type="EMBL" id="SNRW01049421">
    <property type="protein sequence ID" value="KAA6311078.1"/>
    <property type="molecule type" value="Genomic_DNA"/>
</dbReference>
<organism evidence="1 2">
    <name type="scientific">Streblomastix strix</name>
    <dbReference type="NCBI Taxonomy" id="222440"/>
    <lineage>
        <taxon>Eukaryota</taxon>
        <taxon>Metamonada</taxon>
        <taxon>Preaxostyla</taxon>
        <taxon>Oxymonadida</taxon>
        <taxon>Streblomastigidae</taxon>
        <taxon>Streblomastix</taxon>
    </lineage>
</organism>
<proteinExistence type="predicted"/>
<accession>A0A5J4PQD2</accession>
<reference evidence="1 2" key="1">
    <citation type="submission" date="2019-03" db="EMBL/GenBank/DDBJ databases">
        <title>Single cell metagenomics reveals metabolic interactions within the superorganism composed of flagellate Streblomastix strix and complex community of Bacteroidetes bacteria on its surface.</title>
        <authorList>
            <person name="Treitli S.C."/>
            <person name="Kolisko M."/>
            <person name="Husnik F."/>
            <person name="Keeling P."/>
            <person name="Hampl V."/>
        </authorList>
    </citation>
    <scope>NUCLEOTIDE SEQUENCE [LARGE SCALE GENOMIC DNA]</scope>
    <source>
        <strain evidence="1">ST1C</strain>
    </source>
</reference>
<name>A0A5J4PQD2_9EUKA</name>
<feature type="non-terminal residue" evidence="1">
    <location>
        <position position="13"/>
    </location>
</feature>
<comment type="caution">
    <text evidence="1">The sequence shown here is derived from an EMBL/GenBank/DDBJ whole genome shotgun (WGS) entry which is preliminary data.</text>
</comment>
<protein>
    <submittedName>
        <fullName evidence="1">Uncharacterized protein</fullName>
    </submittedName>
</protein>
<evidence type="ECO:0000313" key="2">
    <source>
        <dbReference type="Proteomes" id="UP000324800"/>
    </source>
</evidence>